<evidence type="ECO:0000313" key="2">
    <source>
        <dbReference type="EMBL" id="HIV10303.1"/>
    </source>
</evidence>
<sequence>MLKTLIAANIQAFLLSGGTASGKRGSRGKRAVKSVAGVAAVFIVSLLFCSLYFGMLFISLASFEEHGYGWVYFAVSAILGLLFLIIGSASISKAMIFEAKDNSMLLSMPIKSFHIVASRVAALLAMNLAYLSSVMLPAAIIWQIRCGFSPASFVSFLLFLIGLLCFGTSLGVIMGYVISMIARRSRHKTAVTTVLSFVFFGAYMAVIIGGQSYIMEALENKELLAGGLKGVLPLYIISSAVSDGSIGVSLMAMAAELGIFALSVLLISRSFNSIVAGSSEVRRKKTSPVEFRSRGIMPALVLKEARHLGSNALYIMNSTMGAFMTILAAGFAVIKRESLQEALSLLSASPEYLCIIIATASTFIIGMNTLSGVILSVEGDRLWILKSSPIKSIDILKSKLYMHEIISLPPAVIFWAVTVILVKPDIATAALSLAAVTLYCVLTANLGLWINLLRPSLDWTNEAAAIKGMNTGLVMLLNMAVSTVLVILGALLPSAVGSIPALLIITAALLLGTALSYLWIKRRGVRRLERI</sequence>
<feature type="transmembrane region" description="Helical" evidence="1">
    <location>
        <begin position="498"/>
        <end position="520"/>
    </location>
</feature>
<feature type="transmembrane region" description="Helical" evidence="1">
    <location>
        <begin position="312"/>
        <end position="334"/>
    </location>
</feature>
<feature type="transmembrane region" description="Helical" evidence="1">
    <location>
        <begin position="156"/>
        <end position="178"/>
    </location>
</feature>
<protein>
    <recommendedName>
        <fullName evidence="4">ABC-2 type transport system permease protein</fullName>
    </recommendedName>
</protein>
<dbReference type="EMBL" id="DVOL01000013">
    <property type="protein sequence ID" value="HIV10303.1"/>
    <property type="molecule type" value="Genomic_DNA"/>
</dbReference>
<keyword evidence="1" id="KW-0812">Transmembrane</keyword>
<feature type="transmembrane region" description="Helical" evidence="1">
    <location>
        <begin position="400"/>
        <end position="422"/>
    </location>
</feature>
<feature type="transmembrane region" description="Helical" evidence="1">
    <location>
        <begin position="70"/>
        <end position="96"/>
    </location>
</feature>
<keyword evidence="1" id="KW-0472">Membrane</keyword>
<evidence type="ECO:0008006" key="4">
    <source>
        <dbReference type="Google" id="ProtNLM"/>
    </source>
</evidence>
<feature type="transmembrane region" description="Helical" evidence="1">
    <location>
        <begin position="190"/>
        <end position="214"/>
    </location>
</feature>
<feature type="transmembrane region" description="Helical" evidence="1">
    <location>
        <begin position="473"/>
        <end position="492"/>
    </location>
</feature>
<feature type="transmembrane region" description="Helical" evidence="1">
    <location>
        <begin position="116"/>
        <end position="144"/>
    </location>
</feature>
<gene>
    <name evidence="2" type="ORF">IAD28_01210</name>
</gene>
<proteinExistence type="predicted"/>
<organism evidence="2 3">
    <name type="scientific">Candidatus Faeciplasma avium</name>
    <dbReference type="NCBI Taxonomy" id="2840798"/>
    <lineage>
        <taxon>Bacteria</taxon>
        <taxon>Bacillati</taxon>
        <taxon>Bacillota</taxon>
        <taxon>Clostridia</taxon>
        <taxon>Eubacteriales</taxon>
        <taxon>Oscillospiraceae</taxon>
        <taxon>Oscillospiraceae incertae sedis</taxon>
        <taxon>Candidatus Faeciplasma</taxon>
    </lineage>
</organism>
<feature type="transmembrane region" description="Helical" evidence="1">
    <location>
        <begin position="354"/>
        <end position="379"/>
    </location>
</feature>
<feature type="transmembrane region" description="Helical" evidence="1">
    <location>
        <begin position="234"/>
        <end position="267"/>
    </location>
</feature>
<name>A0A9D1T4E6_9FIRM</name>
<reference evidence="2" key="2">
    <citation type="journal article" date="2021" name="PeerJ">
        <title>Extensive microbial diversity within the chicken gut microbiome revealed by metagenomics and culture.</title>
        <authorList>
            <person name="Gilroy R."/>
            <person name="Ravi A."/>
            <person name="Getino M."/>
            <person name="Pursley I."/>
            <person name="Horton D.L."/>
            <person name="Alikhan N.F."/>
            <person name="Baker D."/>
            <person name="Gharbi K."/>
            <person name="Hall N."/>
            <person name="Watson M."/>
            <person name="Adriaenssens E.M."/>
            <person name="Foster-Nyarko E."/>
            <person name="Jarju S."/>
            <person name="Secka A."/>
            <person name="Antonio M."/>
            <person name="Oren A."/>
            <person name="Chaudhuri R.R."/>
            <person name="La Ragione R."/>
            <person name="Hildebrand F."/>
            <person name="Pallen M.J."/>
        </authorList>
    </citation>
    <scope>NUCLEOTIDE SEQUENCE</scope>
    <source>
        <strain evidence="2">1370</strain>
    </source>
</reference>
<comment type="caution">
    <text evidence="2">The sequence shown here is derived from an EMBL/GenBank/DDBJ whole genome shotgun (WGS) entry which is preliminary data.</text>
</comment>
<feature type="transmembrane region" description="Helical" evidence="1">
    <location>
        <begin position="428"/>
        <end position="452"/>
    </location>
</feature>
<keyword evidence="1" id="KW-1133">Transmembrane helix</keyword>
<evidence type="ECO:0000313" key="3">
    <source>
        <dbReference type="Proteomes" id="UP000823960"/>
    </source>
</evidence>
<evidence type="ECO:0000256" key="1">
    <source>
        <dbReference type="SAM" id="Phobius"/>
    </source>
</evidence>
<feature type="transmembrane region" description="Helical" evidence="1">
    <location>
        <begin position="34"/>
        <end position="58"/>
    </location>
</feature>
<accession>A0A9D1T4E6</accession>
<dbReference type="AlphaFoldDB" id="A0A9D1T4E6"/>
<reference evidence="2" key="1">
    <citation type="submission" date="2020-10" db="EMBL/GenBank/DDBJ databases">
        <authorList>
            <person name="Gilroy R."/>
        </authorList>
    </citation>
    <scope>NUCLEOTIDE SEQUENCE</scope>
    <source>
        <strain evidence="2">1370</strain>
    </source>
</reference>
<dbReference type="Proteomes" id="UP000823960">
    <property type="component" value="Unassembled WGS sequence"/>
</dbReference>